<name>A0A5C8CK97_9SPIR</name>
<evidence type="ECO:0000313" key="3">
    <source>
        <dbReference type="Proteomes" id="UP000325116"/>
    </source>
</evidence>
<dbReference type="EMBL" id="SAXT01000001">
    <property type="protein sequence ID" value="TXJ13457.1"/>
    <property type="molecule type" value="Genomic_DNA"/>
</dbReference>
<reference evidence="2 3" key="1">
    <citation type="journal article" date="1992" name="Lakartidningen">
        <title>[Penicillin V and not amoxicillin is the first choice preparation in acute otitis].</title>
        <authorList>
            <person name="Kamme C."/>
            <person name="Lundgren K."/>
            <person name="Prellner K."/>
        </authorList>
    </citation>
    <scope>NUCLEOTIDE SEQUENCE [LARGE SCALE GENOMIC DNA]</scope>
    <source>
        <strain evidence="2 3">W1</strain>
    </source>
</reference>
<dbReference type="Pfam" id="PF00535">
    <property type="entry name" value="Glycos_transf_2"/>
    <property type="match status" value="1"/>
</dbReference>
<dbReference type="GO" id="GO:0016758">
    <property type="term" value="F:hexosyltransferase activity"/>
    <property type="evidence" value="ECO:0007669"/>
    <property type="project" value="UniProtKB-ARBA"/>
</dbReference>
<dbReference type="Gene3D" id="3.90.550.10">
    <property type="entry name" value="Spore Coat Polysaccharide Biosynthesis Protein SpsA, Chain A"/>
    <property type="match status" value="1"/>
</dbReference>
<dbReference type="CDD" id="cd00761">
    <property type="entry name" value="Glyco_tranf_GTA_type"/>
    <property type="match status" value="1"/>
</dbReference>
<keyword evidence="2" id="KW-0808">Transferase</keyword>
<dbReference type="InterPro" id="IPR001173">
    <property type="entry name" value="Glyco_trans_2-like"/>
</dbReference>
<dbReference type="PANTHER" id="PTHR22916">
    <property type="entry name" value="GLYCOSYLTRANSFERASE"/>
    <property type="match status" value="1"/>
</dbReference>
<accession>A0A5C8CK97</accession>
<evidence type="ECO:0000313" key="2">
    <source>
        <dbReference type="EMBL" id="TXJ13457.1"/>
    </source>
</evidence>
<comment type="caution">
    <text evidence="2">The sequence shown here is derived from an EMBL/GenBank/DDBJ whole genome shotgun (WGS) entry which is preliminary data.</text>
</comment>
<organism evidence="2 3">
    <name type="scientific">Brachyspira aalborgi</name>
    <dbReference type="NCBI Taxonomy" id="29522"/>
    <lineage>
        <taxon>Bacteria</taxon>
        <taxon>Pseudomonadati</taxon>
        <taxon>Spirochaetota</taxon>
        <taxon>Spirochaetia</taxon>
        <taxon>Brachyspirales</taxon>
        <taxon>Brachyspiraceae</taxon>
        <taxon>Brachyspira</taxon>
    </lineage>
</organism>
<gene>
    <name evidence="2" type="ORF">EPJ80_01575</name>
</gene>
<feature type="domain" description="Glycosyltransferase 2-like" evidence="1">
    <location>
        <begin position="13"/>
        <end position="185"/>
    </location>
</feature>
<dbReference type="RefSeq" id="WP_147757620.1">
    <property type="nucleotide sequence ID" value="NZ_SAXT01000001.1"/>
</dbReference>
<proteinExistence type="predicted"/>
<dbReference type="AlphaFoldDB" id="A0A5C8CK97"/>
<dbReference type="SUPFAM" id="SSF53448">
    <property type="entry name" value="Nucleotide-diphospho-sugar transferases"/>
    <property type="match status" value="1"/>
</dbReference>
<sequence length="445" mass="52892">MSVDINKDLPLVSVIIPTYNRRDMLKIAIDSVLKQDYENIEIIVSDNNSTCDTDILMQEYLEKYNNIKYIKRDKNYGAFYNGYNAYKENSQGEYIFFLYDDDYLMGTTFIKNAVNVLENNGNVVLVTGFVVMYFEVIDKYITLNYNSDTLISGIDYFIRQSTVSFCKQYPEIISSFFLIRRKAIENNPIFPRFEQSGDLSIMSYTPSLGDIYFLHEFVGCYNLHENFRETSNFETLEKDIDKSFELIDILVKRYSDLYPAHKDFFEKYIPIKISDIFIRDRIYKTFKLYNKKNIKKLKRFLKNYKIKEKSKIIYKFLCNTFFPKLIFNVNLFIFRISKDNKYLQISILGINLNIKLLNNNNKYYKTPKLYAYAIKDIKEGDKIEAIYFLEKTENKQISSDTNIRDFIASKNISKGTPITKLNSVNIIRERERERERERIYSQFSV</sequence>
<protein>
    <submittedName>
        <fullName evidence="2">Glycosyltransferase family 2 protein</fullName>
    </submittedName>
</protein>
<dbReference type="InterPro" id="IPR029044">
    <property type="entry name" value="Nucleotide-diphossugar_trans"/>
</dbReference>
<dbReference type="Proteomes" id="UP000325116">
    <property type="component" value="Unassembled WGS sequence"/>
</dbReference>
<evidence type="ECO:0000259" key="1">
    <source>
        <dbReference type="Pfam" id="PF00535"/>
    </source>
</evidence>